<feature type="transmembrane region" description="Helical" evidence="1">
    <location>
        <begin position="363"/>
        <end position="385"/>
    </location>
</feature>
<dbReference type="OMA" id="WYSWILI"/>
<dbReference type="AlphaFoldDB" id="S3DDL5"/>
<evidence type="ECO:0000256" key="1">
    <source>
        <dbReference type="SAM" id="Phobius"/>
    </source>
</evidence>
<proteinExistence type="predicted"/>
<protein>
    <submittedName>
        <fullName evidence="2">Uncharacterized protein</fullName>
    </submittedName>
</protein>
<feature type="transmembrane region" description="Helical" evidence="1">
    <location>
        <begin position="260"/>
        <end position="280"/>
    </location>
</feature>
<dbReference type="EMBL" id="KE145373">
    <property type="protein sequence ID" value="EPE24743.1"/>
    <property type="molecule type" value="Genomic_DNA"/>
</dbReference>
<dbReference type="OrthoDB" id="5392263at2759"/>
<dbReference type="Proteomes" id="UP000016922">
    <property type="component" value="Unassembled WGS sequence"/>
</dbReference>
<sequence>MIEAAYPVRHDETVETDAIDKCPQSIKTLRWTLHDAEKSKTWDLFRSEKATRTLAREIVKAEPRVANRQKCWSNDQRVSNLENAIDGVLNETIEEKSPIDQNRRFRKTNFSRDLEAAIRAVCDARISFINGLLLPIVVHFVTTGAAFYQAYNKLGDNDTAHSLAYGALYSWLLIVVVVGNCVAASANAKVVATAVKNQFTLGGSRVPLRRWYTNVVEWECGLTDIGVSTRLSRRMGKSDVAASTNAFGPRFYLRFAIGQFLSWACVAFFGSCAITISYTTPTVGWGCRSLNHLLYIVFSALVALFQVVRQHLAIKYTPRQDVAEQIAEKQDTKKRYVEGENDGLMASNISESKTSPYIRISRIIYGVLVGINAFILICGTIFHFVGLYRSNSCSAIFTKPSSAVIQLAKHTQLHLDQARRYWWSTGYVAYCIAWIICAIAIAVRKYIHLALDIRFNGSEETAEEETSTTNIEKGHVVVKAREGNTVSEEDRDPFTVS</sequence>
<name>S3DDL5_GLAL2</name>
<dbReference type="eggNOG" id="ENOG502S5KS">
    <property type="taxonomic scope" value="Eukaryota"/>
</dbReference>
<keyword evidence="1" id="KW-0812">Transmembrane</keyword>
<keyword evidence="1" id="KW-1133">Transmembrane helix</keyword>
<organism evidence="2 3">
    <name type="scientific">Glarea lozoyensis (strain ATCC 20868 / MF5171)</name>
    <dbReference type="NCBI Taxonomy" id="1116229"/>
    <lineage>
        <taxon>Eukaryota</taxon>
        <taxon>Fungi</taxon>
        <taxon>Dikarya</taxon>
        <taxon>Ascomycota</taxon>
        <taxon>Pezizomycotina</taxon>
        <taxon>Leotiomycetes</taxon>
        <taxon>Helotiales</taxon>
        <taxon>Helotiaceae</taxon>
        <taxon>Glarea</taxon>
    </lineage>
</organism>
<reference evidence="2 3" key="1">
    <citation type="journal article" date="2013" name="BMC Genomics">
        <title>Genomics-driven discovery of the pneumocandin biosynthetic gene cluster in the fungus Glarea lozoyensis.</title>
        <authorList>
            <person name="Chen L."/>
            <person name="Yue Q."/>
            <person name="Zhang X."/>
            <person name="Xiang M."/>
            <person name="Wang C."/>
            <person name="Li S."/>
            <person name="Che Y."/>
            <person name="Ortiz-Lopez F.J."/>
            <person name="Bills G.F."/>
            <person name="Liu X."/>
            <person name="An Z."/>
        </authorList>
    </citation>
    <scope>NUCLEOTIDE SEQUENCE [LARGE SCALE GENOMIC DNA]</scope>
    <source>
        <strain evidence="3">ATCC 20868 / MF5171</strain>
    </source>
</reference>
<evidence type="ECO:0000313" key="3">
    <source>
        <dbReference type="Proteomes" id="UP000016922"/>
    </source>
</evidence>
<dbReference type="GeneID" id="19467644"/>
<feature type="transmembrane region" description="Helical" evidence="1">
    <location>
        <begin position="421"/>
        <end position="443"/>
    </location>
</feature>
<dbReference type="RefSeq" id="XP_008088831.1">
    <property type="nucleotide sequence ID" value="XM_008090640.1"/>
</dbReference>
<feature type="transmembrane region" description="Helical" evidence="1">
    <location>
        <begin position="168"/>
        <end position="188"/>
    </location>
</feature>
<gene>
    <name evidence="2" type="ORF">GLAREA_08596</name>
</gene>
<accession>S3DDL5</accession>
<keyword evidence="3" id="KW-1185">Reference proteome</keyword>
<dbReference type="HOGENOM" id="CLU_548652_0_0_1"/>
<evidence type="ECO:0000313" key="2">
    <source>
        <dbReference type="EMBL" id="EPE24743.1"/>
    </source>
</evidence>
<feature type="transmembrane region" description="Helical" evidence="1">
    <location>
        <begin position="128"/>
        <end position="148"/>
    </location>
</feature>
<feature type="transmembrane region" description="Helical" evidence="1">
    <location>
        <begin position="292"/>
        <end position="309"/>
    </location>
</feature>
<keyword evidence="1" id="KW-0472">Membrane</keyword>
<dbReference type="KEGG" id="glz:GLAREA_08596"/>